<evidence type="ECO:0000256" key="2">
    <source>
        <dbReference type="SAM" id="Coils"/>
    </source>
</evidence>
<dbReference type="PROSITE" id="PS50157">
    <property type="entry name" value="ZINC_FINGER_C2H2_2"/>
    <property type="match status" value="1"/>
</dbReference>
<feature type="domain" description="C2H2-type" evidence="3">
    <location>
        <begin position="82"/>
        <end position="109"/>
    </location>
</feature>
<dbReference type="SMART" id="SM00355">
    <property type="entry name" value="ZnF_C2H2"/>
    <property type="match status" value="2"/>
</dbReference>
<dbReference type="SUPFAM" id="SSF57667">
    <property type="entry name" value="beta-beta-alpha zinc fingers"/>
    <property type="match status" value="1"/>
</dbReference>
<accession>A0A1V0SDL1</accession>
<dbReference type="GO" id="GO:0008270">
    <property type="term" value="F:zinc ion binding"/>
    <property type="evidence" value="ECO:0007669"/>
    <property type="project" value="UniProtKB-KW"/>
</dbReference>
<evidence type="ECO:0000259" key="3">
    <source>
        <dbReference type="PROSITE" id="PS50157"/>
    </source>
</evidence>
<keyword evidence="1" id="KW-0863">Zinc-finger</keyword>
<name>A0A1V0SDL1_9VIRU</name>
<feature type="coiled-coil region" evidence="2">
    <location>
        <begin position="50"/>
        <end position="77"/>
    </location>
</feature>
<dbReference type="InterPro" id="IPR036236">
    <property type="entry name" value="Znf_C2H2_sf"/>
</dbReference>
<dbReference type="EMBL" id="KY684086">
    <property type="protein sequence ID" value="ARF09714.1"/>
    <property type="molecule type" value="Genomic_DNA"/>
</dbReference>
<keyword evidence="1" id="KW-0479">Metal-binding</keyword>
<sequence>MNESVDRYFIIGDDSDDTFEQINDDEKKTEYTNNITNDIEDTEEDEGIVHTEYEIKNNEIQDAINELNNIIDKHKLIIGSKFKCNKCSKSFNSQYLLDEHKSIHDNEIENSVCICKKCGGIYENDIDYLSHKDKCNGINNNEIPTNENGKYQCPACDNKYSNSFYLGEHFIAKHIEYDEMRILDEKKNTGILGFPGFELLKKIGMVDSSSNISGKCKICYFDFEFNIFVDEMAEDNKNPLMLSCCNRQICHNCLLNCISINDNLICPFCMKDHTQTHLNYITYITESDITNREKWLDWWSKHIEIFY</sequence>
<dbReference type="Gene3D" id="3.30.160.60">
    <property type="entry name" value="Classic Zinc Finger"/>
    <property type="match status" value="1"/>
</dbReference>
<keyword evidence="1" id="KW-0862">Zinc</keyword>
<reference evidence="4" key="1">
    <citation type="journal article" date="2017" name="Science">
        <title>Giant viruses with an expanded complement of translation system components.</title>
        <authorList>
            <person name="Schulz F."/>
            <person name="Yutin N."/>
            <person name="Ivanova N.N."/>
            <person name="Ortega D.R."/>
            <person name="Lee T.K."/>
            <person name="Vierheilig J."/>
            <person name="Daims H."/>
            <person name="Horn M."/>
            <person name="Wagner M."/>
            <person name="Jensen G.J."/>
            <person name="Kyrpides N.C."/>
            <person name="Koonin E.V."/>
            <person name="Woyke T."/>
        </authorList>
    </citation>
    <scope>NUCLEOTIDE SEQUENCE</scope>
    <source>
        <strain evidence="4">ILV1</strain>
    </source>
</reference>
<protein>
    <recommendedName>
        <fullName evidence="3">C2H2-type domain-containing protein</fullName>
    </recommendedName>
</protein>
<keyword evidence="2" id="KW-0175">Coiled coil</keyword>
<dbReference type="PROSITE" id="PS00028">
    <property type="entry name" value="ZINC_FINGER_C2H2_1"/>
    <property type="match status" value="2"/>
</dbReference>
<dbReference type="InterPro" id="IPR013087">
    <property type="entry name" value="Znf_C2H2_type"/>
</dbReference>
<evidence type="ECO:0000313" key="4">
    <source>
        <dbReference type="EMBL" id="ARF09714.1"/>
    </source>
</evidence>
<organism evidence="4">
    <name type="scientific">Indivirus ILV1</name>
    <dbReference type="NCBI Taxonomy" id="1977633"/>
    <lineage>
        <taxon>Viruses</taxon>
        <taxon>Varidnaviria</taxon>
        <taxon>Bamfordvirae</taxon>
        <taxon>Nucleocytoviricota</taxon>
        <taxon>Megaviricetes</taxon>
        <taxon>Imitervirales</taxon>
        <taxon>Mimiviridae</taxon>
        <taxon>Klosneuvirinae</taxon>
        <taxon>Indivirus</taxon>
    </lineage>
</organism>
<evidence type="ECO:0000256" key="1">
    <source>
        <dbReference type="PROSITE-ProRule" id="PRU00042"/>
    </source>
</evidence>
<proteinExistence type="predicted"/>
<gene>
    <name evidence="4" type="ORF">Indivirus_2_93</name>
</gene>